<evidence type="ECO:0000256" key="3">
    <source>
        <dbReference type="ARBA" id="ARBA00022960"/>
    </source>
</evidence>
<feature type="transmembrane region" description="Helical" evidence="6">
    <location>
        <begin position="132"/>
        <end position="150"/>
    </location>
</feature>
<dbReference type="GO" id="GO:0051301">
    <property type="term" value="P:cell division"/>
    <property type="evidence" value="ECO:0007669"/>
    <property type="project" value="InterPro"/>
</dbReference>
<keyword evidence="5 6" id="KW-0472">Membrane</keyword>
<evidence type="ECO:0000256" key="4">
    <source>
        <dbReference type="ARBA" id="ARBA00022989"/>
    </source>
</evidence>
<comment type="subcellular location">
    <subcellularLocation>
        <location evidence="1">Membrane</location>
        <topology evidence="1">Multi-pass membrane protein</topology>
    </subcellularLocation>
</comment>
<evidence type="ECO:0000256" key="2">
    <source>
        <dbReference type="ARBA" id="ARBA00022692"/>
    </source>
</evidence>
<dbReference type="InterPro" id="IPR001182">
    <property type="entry name" value="FtsW/RodA"/>
</dbReference>
<evidence type="ECO:0008006" key="9">
    <source>
        <dbReference type="Google" id="ProtNLM"/>
    </source>
</evidence>
<evidence type="ECO:0000256" key="6">
    <source>
        <dbReference type="SAM" id="Phobius"/>
    </source>
</evidence>
<feature type="transmembrane region" description="Helical" evidence="6">
    <location>
        <begin position="68"/>
        <end position="88"/>
    </location>
</feature>
<feature type="transmembrane region" description="Helical" evidence="6">
    <location>
        <begin position="12"/>
        <end position="32"/>
    </location>
</feature>
<feature type="transmembrane region" description="Helical" evidence="6">
    <location>
        <begin position="180"/>
        <end position="199"/>
    </location>
</feature>
<keyword evidence="2 6" id="KW-0812">Transmembrane</keyword>
<keyword evidence="3" id="KW-0133">Cell shape</keyword>
<evidence type="ECO:0000313" key="7">
    <source>
        <dbReference type="EMBL" id="OGI92611.1"/>
    </source>
</evidence>
<feature type="transmembrane region" description="Helical" evidence="6">
    <location>
        <begin position="100"/>
        <end position="120"/>
    </location>
</feature>
<gene>
    <name evidence="7" type="ORF">A2933_00575</name>
</gene>
<feature type="transmembrane region" description="Helical" evidence="6">
    <location>
        <begin position="38"/>
        <end position="56"/>
    </location>
</feature>
<dbReference type="Proteomes" id="UP000179381">
    <property type="component" value="Unassembled WGS sequence"/>
</dbReference>
<reference evidence="7 8" key="1">
    <citation type="journal article" date="2016" name="Nat. Commun.">
        <title>Thousands of microbial genomes shed light on interconnected biogeochemical processes in an aquifer system.</title>
        <authorList>
            <person name="Anantharaman K."/>
            <person name="Brown C.T."/>
            <person name="Hug L.A."/>
            <person name="Sharon I."/>
            <person name="Castelle C.J."/>
            <person name="Probst A.J."/>
            <person name="Thomas B.C."/>
            <person name="Singh A."/>
            <person name="Wilkins M.J."/>
            <person name="Karaoz U."/>
            <person name="Brodie E.L."/>
            <person name="Williams K.H."/>
            <person name="Hubbard S.S."/>
            <person name="Banfield J.F."/>
        </authorList>
    </citation>
    <scope>NUCLEOTIDE SEQUENCE [LARGE SCALE GENOMIC DNA]</scope>
</reference>
<feature type="transmembrane region" description="Helical" evidence="6">
    <location>
        <begin position="300"/>
        <end position="322"/>
    </location>
</feature>
<dbReference type="GO" id="GO:0015648">
    <property type="term" value="F:lipid-linked peptidoglycan transporter activity"/>
    <property type="evidence" value="ECO:0007669"/>
    <property type="project" value="TreeGrafter"/>
</dbReference>
<evidence type="ECO:0000256" key="1">
    <source>
        <dbReference type="ARBA" id="ARBA00004141"/>
    </source>
</evidence>
<feature type="transmembrane region" description="Helical" evidence="6">
    <location>
        <begin position="156"/>
        <end position="173"/>
    </location>
</feature>
<organism evidence="7 8">
    <name type="scientific">Candidatus Nomurabacteria bacterium RIFCSPLOWO2_01_FULL_46_18</name>
    <dbReference type="NCBI Taxonomy" id="1801783"/>
    <lineage>
        <taxon>Bacteria</taxon>
        <taxon>Candidatus Nomuraibacteriota</taxon>
    </lineage>
</organism>
<dbReference type="PANTHER" id="PTHR30474">
    <property type="entry name" value="CELL CYCLE PROTEIN"/>
    <property type="match status" value="1"/>
</dbReference>
<accession>A0A1F6XF94</accession>
<name>A0A1F6XF94_9BACT</name>
<dbReference type="AlphaFoldDB" id="A0A1F6XF94"/>
<dbReference type="GO" id="GO:0032153">
    <property type="term" value="C:cell division site"/>
    <property type="evidence" value="ECO:0007669"/>
    <property type="project" value="TreeGrafter"/>
</dbReference>
<keyword evidence="4 6" id="KW-1133">Transmembrane helix</keyword>
<protein>
    <recommendedName>
        <fullName evidence="9">Rod shape-determining protein RodA</fullName>
    </recommendedName>
</protein>
<comment type="caution">
    <text evidence="7">The sequence shown here is derived from an EMBL/GenBank/DDBJ whole genome shotgun (WGS) entry which is preliminary data.</text>
</comment>
<feature type="transmembrane region" description="Helical" evidence="6">
    <location>
        <begin position="334"/>
        <end position="355"/>
    </location>
</feature>
<dbReference type="GO" id="GO:0005886">
    <property type="term" value="C:plasma membrane"/>
    <property type="evidence" value="ECO:0007669"/>
    <property type="project" value="TreeGrafter"/>
</dbReference>
<feature type="transmembrane region" description="Helical" evidence="6">
    <location>
        <begin position="268"/>
        <end position="288"/>
    </location>
</feature>
<evidence type="ECO:0000313" key="8">
    <source>
        <dbReference type="Proteomes" id="UP000179381"/>
    </source>
</evidence>
<dbReference type="GO" id="GO:0008360">
    <property type="term" value="P:regulation of cell shape"/>
    <property type="evidence" value="ECO:0007669"/>
    <property type="project" value="UniProtKB-KW"/>
</dbReference>
<sequence length="364" mass="40260">MNKFLDRVKIDWHLFVPALVISLAGLVTMNSFSGENYFFFRQSLWILVSLIVYILATTVDWHFLRRTSIIVPIFLGISLVLVVLLAAGSTTRGVVSWFQFGSLAFQPSDLAKLVTILILAKYFSRRHIEIKAIRHIIVSSVYALIIFLLVFLQPDFGGAMVIFGIWLSLVLVSGMSKKHLAFVAILGVLISAGLWLFVFEPYQKARIISFVNPMADVRGAGYNAYQSMVAVGSGQMFGKGIGQGSQSKLQYLPEYETDFIFAAFAEEWGFVGTTLLLVFALLLLFRIINSARYAPTNFESLFGLGLAIMFSIHIAVNAGMNVGLVPVTGITFPFMSYGGSHLLTEWFALGVLSSMKGRSAGPRF</sequence>
<evidence type="ECO:0000256" key="5">
    <source>
        <dbReference type="ARBA" id="ARBA00023136"/>
    </source>
</evidence>
<proteinExistence type="predicted"/>
<dbReference type="Pfam" id="PF01098">
    <property type="entry name" value="FTSW_RODA_SPOVE"/>
    <property type="match status" value="1"/>
</dbReference>
<dbReference type="EMBL" id="MFVH01000006">
    <property type="protein sequence ID" value="OGI92611.1"/>
    <property type="molecule type" value="Genomic_DNA"/>
</dbReference>